<dbReference type="InterPro" id="IPR009644">
    <property type="entry name" value="FKTN/MNN4/W02B3.4-1"/>
</dbReference>
<dbReference type="OrthoDB" id="444255at2759"/>
<feature type="region of interest" description="Disordered" evidence="5">
    <location>
        <begin position="1"/>
        <end position="43"/>
    </location>
</feature>
<evidence type="ECO:0000256" key="4">
    <source>
        <dbReference type="ARBA" id="ARBA00023136"/>
    </source>
</evidence>
<evidence type="ECO:0000313" key="7">
    <source>
        <dbReference type="Proteomes" id="UP000237481"/>
    </source>
</evidence>
<protein>
    <submittedName>
        <fullName evidence="6">Uncharacterized protein</fullName>
    </submittedName>
</protein>
<proteinExistence type="predicted"/>
<feature type="region of interest" description="Disordered" evidence="5">
    <location>
        <begin position="55"/>
        <end position="84"/>
    </location>
</feature>
<accession>A0A2S4L5V6</accession>
<dbReference type="PANTHER" id="PTHR15407">
    <property type="entry name" value="FUKUTIN-RELATED"/>
    <property type="match status" value="1"/>
</dbReference>
<dbReference type="Proteomes" id="UP000237481">
    <property type="component" value="Unassembled WGS sequence"/>
</dbReference>
<keyword evidence="4" id="KW-0472">Membrane</keyword>
<name>A0A2S4L5V6_9HYPO</name>
<keyword evidence="2" id="KW-0812">Transmembrane</keyword>
<gene>
    <name evidence="6" type="ORF">TPAR_01961</name>
</gene>
<dbReference type="STRING" id="94208.A0A2S4L5V6"/>
<sequence>VSITPTDGDDAHIPPASLPRPDAHRERSSPDHARVRRLHRRHSWPMRALHRIRTSRTTHPTAARTSWTNRSRHVHKFRHRGPQAHVKRNEASAVRQAAVAGRGGLGCGRGRAHCQARSRPGRPVAISRAKVLHDEAHYDARFMVEPLDEAPHRAAIRVLIQTYLATCRELGVQTWLMHGSLLGWWWGNKASLHHP</sequence>
<feature type="compositionally biased region" description="Basic residues" evidence="5">
    <location>
        <begin position="34"/>
        <end position="43"/>
    </location>
</feature>
<reference evidence="6 7" key="1">
    <citation type="submission" date="2018-01" db="EMBL/GenBank/DDBJ databases">
        <title>Harnessing the power of phylogenomics to disentangle the directionality and signatures of interkingdom host jumping in the parasitic fungal genus Tolypocladium.</title>
        <authorList>
            <person name="Quandt C.A."/>
            <person name="Patterson W."/>
            <person name="Spatafora J.W."/>
        </authorList>
    </citation>
    <scope>NUCLEOTIDE SEQUENCE [LARGE SCALE GENOMIC DNA]</scope>
    <source>
        <strain evidence="6 7">NRBC 100945</strain>
    </source>
</reference>
<feature type="compositionally biased region" description="Basic residues" evidence="5">
    <location>
        <begin position="70"/>
        <end position="84"/>
    </location>
</feature>
<keyword evidence="7" id="KW-1185">Reference proteome</keyword>
<dbReference type="GO" id="GO:0016020">
    <property type="term" value="C:membrane"/>
    <property type="evidence" value="ECO:0007669"/>
    <property type="project" value="UniProtKB-SubCell"/>
</dbReference>
<dbReference type="AlphaFoldDB" id="A0A2S4L5V6"/>
<evidence type="ECO:0000256" key="5">
    <source>
        <dbReference type="SAM" id="MobiDB-lite"/>
    </source>
</evidence>
<evidence type="ECO:0000256" key="1">
    <source>
        <dbReference type="ARBA" id="ARBA00004167"/>
    </source>
</evidence>
<dbReference type="EMBL" id="PKSG01000200">
    <property type="protein sequence ID" value="POR37825.1"/>
    <property type="molecule type" value="Genomic_DNA"/>
</dbReference>
<feature type="compositionally biased region" description="Basic and acidic residues" evidence="5">
    <location>
        <begin position="21"/>
        <end position="33"/>
    </location>
</feature>
<evidence type="ECO:0000313" key="6">
    <source>
        <dbReference type="EMBL" id="POR37825.1"/>
    </source>
</evidence>
<feature type="compositionally biased region" description="Polar residues" evidence="5">
    <location>
        <begin position="57"/>
        <end position="69"/>
    </location>
</feature>
<dbReference type="PANTHER" id="PTHR15407:SF32">
    <property type="entry name" value="PROTEIN (MNN4), PUTATIVE (AFU_ORTHOLOGUE AFUA_1G03790)-RELATED"/>
    <property type="match status" value="1"/>
</dbReference>
<evidence type="ECO:0000256" key="3">
    <source>
        <dbReference type="ARBA" id="ARBA00022989"/>
    </source>
</evidence>
<comment type="caution">
    <text evidence="6">The sequence shown here is derived from an EMBL/GenBank/DDBJ whole genome shotgun (WGS) entry which is preliminary data.</text>
</comment>
<evidence type="ECO:0000256" key="2">
    <source>
        <dbReference type="ARBA" id="ARBA00022692"/>
    </source>
</evidence>
<organism evidence="6 7">
    <name type="scientific">Tolypocladium paradoxum</name>
    <dbReference type="NCBI Taxonomy" id="94208"/>
    <lineage>
        <taxon>Eukaryota</taxon>
        <taxon>Fungi</taxon>
        <taxon>Dikarya</taxon>
        <taxon>Ascomycota</taxon>
        <taxon>Pezizomycotina</taxon>
        <taxon>Sordariomycetes</taxon>
        <taxon>Hypocreomycetidae</taxon>
        <taxon>Hypocreales</taxon>
        <taxon>Ophiocordycipitaceae</taxon>
        <taxon>Tolypocladium</taxon>
    </lineage>
</organism>
<comment type="subcellular location">
    <subcellularLocation>
        <location evidence="1">Membrane</location>
        <topology evidence="1">Single-pass membrane protein</topology>
    </subcellularLocation>
</comment>
<keyword evidence="3" id="KW-1133">Transmembrane helix</keyword>
<feature type="non-terminal residue" evidence="6">
    <location>
        <position position="1"/>
    </location>
</feature>